<feature type="transmembrane region" description="Helical" evidence="7">
    <location>
        <begin position="254"/>
        <end position="277"/>
    </location>
</feature>
<feature type="transmembrane region" description="Helical" evidence="7">
    <location>
        <begin position="186"/>
        <end position="203"/>
    </location>
</feature>
<sequence length="330" mass="37292">MLSCKESGWTVLSDVAGSLAFLTSFISLMPQIIETYNIKTVEGLSPYFLLCWLMGDITSTIGAIITEQLFFQILLSLYFFANDLTVCLQYYYYGIIHNNELATLSHESKLILGDSDLIGDDDINNLDSPGVIERIRSRVSNSTISGRSAMVVASIASLANQASAHPIEIFTNQPNLHVLEKKYKNQGLGLFMSWLGASFYVGARIPQLIKNYQRKSTDGLSPFLFLTTLLSNIAYNVSIFTSCKYLENDNKSDFLIYELPFIFGSAGTVIFDVIYFYQHYVLYSKDMKFRQLERDVFTSLNDNLGDIPQYESLETNIRKNRATEQTPLLT</sequence>
<keyword evidence="9" id="KW-1185">Reference proteome</keyword>
<evidence type="ECO:0000313" key="8">
    <source>
        <dbReference type="EMBL" id="CCE63280.1"/>
    </source>
</evidence>
<comment type="similarity">
    <text evidence="5">Belongs to the laat-1 family.</text>
</comment>
<feature type="transmembrane region" description="Helical" evidence="7">
    <location>
        <begin position="45"/>
        <end position="66"/>
    </location>
</feature>
<dbReference type="OrthoDB" id="8048523at2759"/>
<keyword evidence="2 7" id="KW-0812">Transmembrane</keyword>
<comment type="subcellular location">
    <subcellularLocation>
        <location evidence="1">Membrane</location>
        <topology evidence="1">Multi-pass membrane protein</topology>
    </subcellularLocation>
</comment>
<feature type="transmembrane region" description="Helical" evidence="7">
    <location>
        <begin position="223"/>
        <end position="242"/>
    </location>
</feature>
<dbReference type="Pfam" id="PF04193">
    <property type="entry name" value="PQ-loop"/>
    <property type="match status" value="2"/>
</dbReference>
<evidence type="ECO:0000256" key="5">
    <source>
        <dbReference type="ARBA" id="ARBA00038039"/>
    </source>
</evidence>
<dbReference type="SMART" id="SM00679">
    <property type="entry name" value="CTNS"/>
    <property type="match status" value="2"/>
</dbReference>
<dbReference type="GO" id="GO:0000329">
    <property type="term" value="C:fungal-type vacuole membrane"/>
    <property type="evidence" value="ECO:0007669"/>
    <property type="project" value="EnsemblFungi"/>
</dbReference>
<protein>
    <submittedName>
        <fullName evidence="8">Uncharacterized protein</fullName>
    </submittedName>
</protein>
<dbReference type="EMBL" id="HE612860">
    <property type="protein sequence ID" value="CCE63280.1"/>
    <property type="molecule type" value="Genomic_DNA"/>
</dbReference>
<evidence type="ECO:0000256" key="6">
    <source>
        <dbReference type="ARBA" id="ARBA00050768"/>
    </source>
</evidence>
<dbReference type="eggNOG" id="KOG2913">
    <property type="taxonomic scope" value="Eukaryota"/>
</dbReference>
<dbReference type="GO" id="GO:0034490">
    <property type="term" value="P:basic amino acid transmembrane import into vacuole"/>
    <property type="evidence" value="ECO:0007669"/>
    <property type="project" value="EnsemblFungi"/>
</dbReference>
<keyword evidence="3 7" id="KW-1133">Transmembrane helix</keyword>
<dbReference type="OMA" id="FYQHYVL"/>
<dbReference type="PANTHER" id="PTHR16201">
    <property type="entry name" value="SEVEN TRANSMEMBRANE PROTEIN 1-RELATED"/>
    <property type="match status" value="1"/>
</dbReference>
<dbReference type="KEGG" id="tpf:TPHA_0E01870"/>
<proteinExistence type="inferred from homology"/>
<accession>G8BTQ2</accession>
<dbReference type="FunFam" id="1.20.1280.290:FF:000034">
    <property type="entry name" value="PQ loop repeat family protein"/>
    <property type="match status" value="1"/>
</dbReference>
<dbReference type="Proteomes" id="UP000005666">
    <property type="component" value="Chromosome 5"/>
</dbReference>
<organism evidence="8 9">
    <name type="scientific">Tetrapisispora phaffii (strain ATCC 24235 / CBS 4417 / NBRC 1672 / NRRL Y-8282 / UCD 70-5)</name>
    <name type="common">Yeast</name>
    <name type="synonym">Fabospora phaffii</name>
    <dbReference type="NCBI Taxonomy" id="1071381"/>
    <lineage>
        <taxon>Eukaryota</taxon>
        <taxon>Fungi</taxon>
        <taxon>Dikarya</taxon>
        <taxon>Ascomycota</taxon>
        <taxon>Saccharomycotina</taxon>
        <taxon>Saccharomycetes</taxon>
        <taxon>Saccharomycetales</taxon>
        <taxon>Saccharomycetaceae</taxon>
        <taxon>Tetrapisispora</taxon>
    </lineage>
</organism>
<evidence type="ECO:0000313" key="9">
    <source>
        <dbReference type="Proteomes" id="UP000005666"/>
    </source>
</evidence>
<dbReference type="Gene3D" id="1.20.1280.290">
    <property type="match status" value="2"/>
</dbReference>
<feature type="transmembrane region" description="Helical" evidence="7">
    <location>
        <begin position="12"/>
        <end position="33"/>
    </location>
</feature>
<feature type="transmembrane region" description="Helical" evidence="7">
    <location>
        <begin position="73"/>
        <end position="93"/>
    </location>
</feature>
<dbReference type="GO" id="GO:0034488">
    <property type="term" value="P:basic amino acid transmembrane export from vacuole"/>
    <property type="evidence" value="ECO:0007669"/>
    <property type="project" value="EnsemblFungi"/>
</dbReference>
<comment type="catalytic activity">
    <reaction evidence="6">
        <text>L-histidine(out) + L-arginine(in) = L-histidine(in) + L-arginine(out)</text>
        <dbReference type="Rhea" id="RHEA:71063"/>
        <dbReference type="ChEBI" id="CHEBI:32682"/>
        <dbReference type="ChEBI" id="CHEBI:57595"/>
    </reaction>
</comment>
<dbReference type="GeneID" id="11531332"/>
<dbReference type="RefSeq" id="XP_003685714.1">
    <property type="nucleotide sequence ID" value="XM_003685666.1"/>
</dbReference>
<dbReference type="InterPro" id="IPR006603">
    <property type="entry name" value="PQ-loop_rpt"/>
</dbReference>
<dbReference type="InterPro" id="IPR051415">
    <property type="entry name" value="LAAT-1"/>
</dbReference>
<dbReference type="GO" id="GO:0061459">
    <property type="term" value="F:L-arginine transmembrane transporter activity"/>
    <property type="evidence" value="ECO:0007669"/>
    <property type="project" value="EnsemblFungi"/>
</dbReference>
<evidence type="ECO:0000256" key="7">
    <source>
        <dbReference type="SAM" id="Phobius"/>
    </source>
</evidence>
<reference evidence="8 9" key="1">
    <citation type="journal article" date="2011" name="Proc. Natl. Acad. Sci. U.S.A.">
        <title>Evolutionary erosion of yeast sex chromosomes by mating-type switching accidents.</title>
        <authorList>
            <person name="Gordon J.L."/>
            <person name="Armisen D."/>
            <person name="Proux-Wera E."/>
            <person name="Oheigeartaigh S.S."/>
            <person name="Byrne K.P."/>
            <person name="Wolfe K.H."/>
        </authorList>
    </citation>
    <scope>NUCLEOTIDE SEQUENCE [LARGE SCALE GENOMIC DNA]</scope>
    <source>
        <strain evidence="9">ATCC 24235 / CBS 4417 / NBRC 1672 / NRRL Y-8282 / UCD 70-5</strain>
    </source>
</reference>
<dbReference type="HOGENOM" id="CLU_019699_3_1_1"/>
<evidence type="ECO:0000256" key="1">
    <source>
        <dbReference type="ARBA" id="ARBA00004141"/>
    </source>
</evidence>
<dbReference type="FunFam" id="1.20.1280.290:FF:000009">
    <property type="entry name" value="PQ loop repeat family protein"/>
    <property type="match status" value="1"/>
</dbReference>
<evidence type="ECO:0000256" key="4">
    <source>
        <dbReference type="ARBA" id="ARBA00023136"/>
    </source>
</evidence>
<name>G8BTQ2_TETPH</name>
<dbReference type="PANTHER" id="PTHR16201:SF34">
    <property type="entry name" value="LYSOSOMAL AMINO ACID TRANSPORTER 1"/>
    <property type="match status" value="1"/>
</dbReference>
<evidence type="ECO:0000256" key="3">
    <source>
        <dbReference type="ARBA" id="ARBA00022989"/>
    </source>
</evidence>
<dbReference type="AlphaFoldDB" id="G8BTQ2"/>
<keyword evidence="4 7" id="KW-0472">Membrane</keyword>
<gene>
    <name evidence="8" type="primary">TPHA0E01870</name>
    <name evidence="8" type="ordered locus">TPHA_0E01870</name>
</gene>
<evidence type="ECO:0000256" key="2">
    <source>
        <dbReference type="ARBA" id="ARBA00022692"/>
    </source>
</evidence>